<evidence type="ECO:0000313" key="11">
    <source>
        <dbReference type="EMBL" id="JAD03721.1"/>
    </source>
</evidence>
<keyword evidence="8" id="KW-0137">Centromere</keyword>
<name>A0A0A1WYJ6_ZEUCU</name>
<keyword evidence="3" id="KW-0158">Chromosome</keyword>
<evidence type="ECO:0000256" key="9">
    <source>
        <dbReference type="SAM" id="Coils"/>
    </source>
</evidence>
<dbReference type="InterPro" id="IPR005549">
    <property type="entry name" value="Kinetochore_Nuf2_N"/>
</dbReference>
<comment type="similarity">
    <text evidence="2">Belongs to the NUF2 family.</text>
</comment>
<reference evidence="11" key="1">
    <citation type="submission" date="2014-11" db="EMBL/GenBank/DDBJ databases">
        <authorList>
            <person name="Geib S."/>
        </authorList>
    </citation>
    <scope>NUCLEOTIDE SEQUENCE</scope>
</reference>
<protein>
    <submittedName>
        <fullName evidence="11">Kinetochore protein Nuf2</fullName>
    </submittedName>
</protein>
<keyword evidence="7" id="KW-0131">Cell cycle</keyword>
<sequence>MLSKEYLDSWNELCAECKMVESDLANPTKEWLTKVLVSYLRMFGYRVETPCSEEGSREKRIFLIKLVRYIDHIYKISDKSFTFTYYDLLKPTTKKTSHMLGILLNYLYYMNMFKTNVFKMATDRLAERQELVDQIKYTIEENRKRHNKAEKMHEELAYLSNQIPLQKNLLKSVNSELNKREGELQQISCGIKDLTTKVDELKGQIRNLKRLIVPEDEGLELQKQLVKIQENIAVYESQTRNAENNLKTHISDNNRLQEILKQVETAKEILTSDFVDGFNNALKSNLNAETKVASCEKEMAQLTQTNIQHQKTLESLQEKTKIEQQQYDEEKQKRHMSIMAKNKECDVLAAKADKIKTEVGAVENSINEQQDIYSFIQHNIDILMEKYK</sequence>
<evidence type="ECO:0000256" key="8">
    <source>
        <dbReference type="ARBA" id="ARBA00023328"/>
    </source>
</evidence>
<accession>A0A0A1WYJ6</accession>
<dbReference type="GO" id="GO:0031262">
    <property type="term" value="C:Ndc80 complex"/>
    <property type="evidence" value="ECO:0007669"/>
    <property type="project" value="InterPro"/>
</dbReference>
<feature type="coiled-coil region" evidence="9">
    <location>
        <begin position="191"/>
        <end position="333"/>
    </location>
</feature>
<comment type="subcellular location">
    <subcellularLocation>
        <location evidence="1">Chromosome</location>
        <location evidence="1">Centromere</location>
    </subcellularLocation>
</comment>
<dbReference type="InterPro" id="IPR038275">
    <property type="entry name" value="Nuf2_N_sf"/>
</dbReference>
<dbReference type="Pfam" id="PF03800">
    <property type="entry name" value="Nuf2"/>
    <property type="match status" value="1"/>
</dbReference>
<keyword evidence="6 9" id="KW-0175">Coiled coil</keyword>
<evidence type="ECO:0000256" key="5">
    <source>
        <dbReference type="ARBA" id="ARBA00022776"/>
    </source>
</evidence>
<reference evidence="11" key="2">
    <citation type="journal article" date="2015" name="Gigascience">
        <title>Reconstructing a comprehensive transcriptome assembly of a white-pupal translocated strain of the pest fruit fly Bactrocera cucurbitae.</title>
        <authorList>
            <person name="Sim S.B."/>
            <person name="Calla B."/>
            <person name="Hall B."/>
            <person name="DeRego T."/>
            <person name="Geib S.M."/>
        </authorList>
    </citation>
    <scope>NUCLEOTIDE SEQUENCE</scope>
</reference>
<proteinExistence type="inferred from homology"/>
<keyword evidence="5" id="KW-0498">Mitosis</keyword>
<dbReference type="EMBL" id="GBXI01010571">
    <property type="protein sequence ID" value="JAD03721.1"/>
    <property type="molecule type" value="Transcribed_RNA"/>
</dbReference>
<gene>
    <name evidence="11" type="primary">nuf2</name>
    <name evidence="11" type="ORF">g.26627</name>
</gene>
<keyword evidence="4" id="KW-0132">Cell division</keyword>
<feature type="domain" description="Kinetochore protein Nuf2 N-terminal" evidence="10">
    <location>
        <begin position="19"/>
        <end position="111"/>
    </location>
</feature>
<evidence type="ECO:0000256" key="1">
    <source>
        <dbReference type="ARBA" id="ARBA00004584"/>
    </source>
</evidence>
<evidence type="ECO:0000259" key="10">
    <source>
        <dbReference type="Pfam" id="PF03800"/>
    </source>
</evidence>
<dbReference type="Gene3D" id="1.10.418.60">
    <property type="entry name" value="Ncd80 complex, Nuf2 subunit"/>
    <property type="match status" value="1"/>
</dbReference>
<evidence type="ECO:0000256" key="2">
    <source>
        <dbReference type="ARBA" id="ARBA00005498"/>
    </source>
</evidence>
<evidence type="ECO:0000256" key="4">
    <source>
        <dbReference type="ARBA" id="ARBA00022618"/>
    </source>
</evidence>
<organism evidence="11">
    <name type="scientific">Zeugodacus cucurbitae</name>
    <name type="common">Melon fruit fly</name>
    <name type="synonym">Bactrocera cucurbitae</name>
    <dbReference type="NCBI Taxonomy" id="28588"/>
    <lineage>
        <taxon>Eukaryota</taxon>
        <taxon>Metazoa</taxon>
        <taxon>Ecdysozoa</taxon>
        <taxon>Arthropoda</taxon>
        <taxon>Hexapoda</taxon>
        <taxon>Insecta</taxon>
        <taxon>Pterygota</taxon>
        <taxon>Neoptera</taxon>
        <taxon>Endopterygota</taxon>
        <taxon>Diptera</taxon>
        <taxon>Brachycera</taxon>
        <taxon>Muscomorpha</taxon>
        <taxon>Tephritoidea</taxon>
        <taxon>Tephritidae</taxon>
        <taxon>Zeugodacus</taxon>
        <taxon>Zeugodacus</taxon>
    </lineage>
</organism>
<evidence type="ECO:0000256" key="3">
    <source>
        <dbReference type="ARBA" id="ARBA00022454"/>
    </source>
</evidence>
<evidence type="ECO:0000256" key="7">
    <source>
        <dbReference type="ARBA" id="ARBA00023306"/>
    </source>
</evidence>
<evidence type="ECO:0000256" key="6">
    <source>
        <dbReference type="ARBA" id="ARBA00023054"/>
    </source>
</evidence>
<dbReference type="GO" id="GO:0051301">
    <property type="term" value="P:cell division"/>
    <property type="evidence" value="ECO:0007669"/>
    <property type="project" value="UniProtKB-KW"/>
</dbReference>
<dbReference type="AlphaFoldDB" id="A0A0A1WYJ6"/>